<comment type="caution">
    <text evidence="1">The sequence shown here is derived from an EMBL/GenBank/DDBJ whole genome shotgun (WGS) entry which is preliminary data.</text>
</comment>
<dbReference type="AlphaFoldDB" id="A0A2W4WF82"/>
<accession>A0A2W4WF82</accession>
<sequence>MAQTEIQSQNQSQQGQTADLSELEAIADRLWQIAQDRQGDSTNLLQILRVLEAIHKRIRDDLFQPALPTSRHELFNLLRDIETNGGWPHIYRMKINEICRYLEQSEDVEQ</sequence>
<name>A0A2W4WF82_9CYAN</name>
<protein>
    <submittedName>
        <fullName evidence="1">Uncharacterized protein</fullName>
    </submittedName>
</protein>
<dbReference type="Proteomes" id="UP000249467">
    <property type="component" value="Unassembled WGS sequence"/>
</dbReference>
<organism evidence="1 2">
    <name type="scientific">Pseudanabaena frigida</name>
    <dbReference type="NCBI Taxonomy" id="945775"/>
    <lineage>
        <taxon>Bacteria</taxon>
        <taxon>Bacillati</taxon>
        <taxon>Cyanobacteriota</taxon>
        <taxon>Cyanophyceae</taxon>
        <taxon>Pseudanabaenales</taxon>
        <taxon>Pseudanabaenaceae</taxon>
        <taxon>Pseudanabaena</taxon>
    </lineage>
</organism>
<evidence type="ECO:0000313" key="2">
    <source>
        <dbReference type="Proteomes" id="UP000249467"/>
    </source>
</evidence>
<evidence type="ECO:0000313" key="1">
    <source>
        <dbReference type="EMBL" id="PZO43754.1"/>
    </source>
</evidence>
<reference evidence="1 2" key="2">
    <citation type="submission" date="2018-06" db="EMBL/GenBank/DDBJ databases">
        <title>Metagenomic assembly of (sub)arctic Cyanobacteria and their associated microbiome from non-axenic cultures.</title>
        <authorList>
            <person name="Baurain D."/>
        </authorList>
    </citation>
    <scope>NUCLEOTIDE SEQUENCE [LARGE SCALE GENOMIC DNA]</scope>
    <source>
        <strain evidence="1">ULC066bin1</strain>
    </source>
</reference>
<dbReference type="EMBL" id="QBML01000004">
    <property type="protein sequence ID" value="PZO43754.1"/>
    <property type="molecule type" value="Genomic_DNA"/>
</dbReference>
<reference evidence="1 2" key="1">
    <citation type="submission" date="2018-04" db="EMBL/GenBank/DDBJ databases">
        <authorList>
            <person name="Go L.Y."/>
            <person name="Mitchell J.A."/>
        </authorList>
    </citation>
    <scope>NUCLEOTIDE SEQUENCE [LARGE SCALE GENOMIC DNA]</scope>
    <source>
        <strain evidence="1">ULC066bin1</strain>
    </source>
</reference>
<proteinExistence type="predicted"/>
<gene>
    <name evidence="1" type="ORF">DCF19_03750</name>
</gene>